<evidence type="ECO:0000313" key="1">
    <source>
        <dbReference type="EMBL" id="QFS49137.1"/>
    </source>
</evidence>
<reference evidence="1 2" key="1">
    <citation type="submission" date="2019-10" db="EMBL/GenBank/DDBJ databases">
        <title>Genomic and transcriptomic insights into the perfect genentic adaptation of a filamentous nitrogen-fixing cyanobacterium to rice fields.</title>
        <authorList>
            <person name="Chen Z."/>
        </authorList>
    </citation>
    <scope>NUCLEOTIDE SEQUENCE [LARGE SCALE GENOMIC DNA]</scope>
    <source>
        <strain evidence="1">CCNUC1</strain>
    </source>
</reference>
<proteinExistence type="predicted"/>
<organism evidence="1 2">
    <name type="scientific">Nostoc sphaeroides CCNUC1</name>
    <dbReference type="NCBI Taxonomy" id="2653204"/>
    <lineage>
        <taxon>Bacteria</taxon>
        <taxon>Bacillati</taxon>
        <taxon>Cyanobacteriota</taxon>
        <taxon>Cyanophyceae</taxon>
        <taxon>Nostocales</taxon>
        <taxon>Nostocaceae</taxon>
        <taxon>Nostoc</taxon>
    </lineage>
</organism>
<gene>
    <name evidence="1" type="ORF">GXM_06631</name>
</gene>
<dbReference type="Proteomes" id="UP000326678">
    <property type="component" value="Chromosome Gxm1"/>
</dbReference>
<accession>A0A5P8W8L8</accession>
<evidence type="ECO:0000313" key="2">
    <source>
        <dbReference type="Proteomes" id="UP000326678"/>
    </source>
</evidence>
<sequence length="44" mass="4751">MVNSGREVILDDLATRRCAATLGIPAARSVYPGTTKVELYLSKI</sequence>
<dbReference type="AlphaFoldDB" id="A0A5P8W8L8"/>
<dbReference type="KEGG" id="nsh:GXM_06631"/>
<keyword evidence="2" id="KW-1185">Reference proteome</keyword>
<name>A0A5P8W8L8_9NOSO</name>
<dbReference type="EMBL" id="CP045226">
    <property type="protein sequence ID" value="QFS49137.1"/>
    <property type="molecule type" value="Genomic_DNA"/>
</dbReference>
<protein>
    <submittedName>
        <fullName evidence="1">Uncharacterized protein</fullName>
    </submittedName>
</protein>